<comment type="subcellular location">
    <subcellularLocation>
        <location evidence="3">Endoplasmic reticulum membrane</location>
    </subcellularLocation>
    <subcellularLocation>
        <location evidence="2">Microsome membrane</location>
    </subcellularLocation>
</comment>
<dbReference type="InterPro" id="IPR036396">
    <property type="entry name" value="Cyt_P450_sf"/>
</dbReference>
<dbReference type="VEuPathDB" id="VectorBase:GBRI033631"/>
<keyword evidence="12 14" id="KW-0472">Membrane</keyword>
<evidence type="ECO:0000256" key="12">
    <source>
        <dbReference type="ARBA" id="ARBA00023136"/>
    </source>
</evidence>
<evidence type="ECO:0000313" key="16">
    <source>
        <dbReference type="Proteomes" id="UP000091820"/>
    </source>
</evidence>
<dbReference type="GO" id="GO:0005506">
    <property type="term" value="F:iron ion binding"/>
    <property type="evidence" value="ECO:0007669"/>
    <property type="project" value="InterPro"/>
</dbReference>
<keyword evidence="14" id="KW-0812">Transmembrane</keyword>
<dbReference type="InterPro" id="IPR022786">
    <property type="entry name" value="Geminin/Multicilin"/>
</dbReference>
<accession>A0A1A9WV56</accession>
<sequence length="489" mass="56526">MSSIQLFVTLTLCAPLLASILIFIYHLFSSKYWQSKNLPFIQPTPLFGNLRDLLFLKISFGEQFLKLHKHPALSQAAVGGIYILNKPALLLRDPELIQLLLIKNFHTFRNRYEAADQNDEFGALTLALAKYPVWRASRLQLCKVFTSGQLRDRMYPLMLHIAEDLEKHILKTFSPVSEAIIEVKELCSLFTTDLTSLVHFGVHSEGLKNGHSEVRQQTIELFKMSCYKAVKFFVIFFLPHFAGMLRVRVFPQSYMEFIKKFTNEIRKRRHTLQMSETHDLLGTLLRYYEKMSGESVTNSVCVRKKSATEDEEYLKNQRRTLQIVQVTATDGKNLTGRPIVDKLNRLKSNYSDILTPKCKETESKTPETQTNSQCNIDDHEAAKKTIIEKDLTSTGDKLSEYYWERLAIRRQEALDVTLEENQQLQERIECLRGELVTSQKLFEEAKNLVELLKEILNDKEEEQAKQKDAMLFEDDETNSSITTNSSSEE</sequence>
<keyword evidence="10" id="KW-0408">Iron</keyword>
<keyword evidence="16" id="KW-1185">Reference proteome</keyword>
<dbReference type="EnsemblMetazoa" id="GBRI033631-RA">
    <property type="protein sequence ID" value="GBRI033631-PA"/>
    <property type="gene ID" value="GBRI033631"/>
</dbReference>
<dbReference type="GO" id="GO:0006275">
    <property type="term" value="P:regulation of DNA replication"/>
    <property type="evidence" value="ECO:0007669"/>
    <property type="project" value="InterPro"/>
</dbReference>
<dbReference type="Proteomes" id="UP000091820">
    <property type="component" value="Unassembled WGS sequence"/>
</dbReference>
<evidence type="ECO:0000256" key="7">
    <source>
        <dbReference type="ARBA" id="ARBA00022824"/>
    </source>
</evidence>
<dbReference type="Pfam" id="PF07412">
    <property type="entry name" value="Geminin"/>
    <property type="match status" value="1"/>
</dbReference>
<evidence type="ECO:0000256" key="10">
    <source>
        <dbReference type="ARBA" id="ARBA00023004"/>
    </source>
</evidence>
<dbReference type="AlphaFoldDB" id="A0A1A9WV56"/>
<keyword evidence="9" id="KW-0560">Oxidoreductase</keyword>
<reference evidence="16" key="1">
    <citation type="submission" date="2014-03" db="EMBL/GenBank/DDBJ databases">
        <authorList>
            <person name="Aksoy S."/>
            <person name="Warren W."/>
            <person name="Wilson R.K."/>
        </authorList>
    </citation>
    <scope>NUCLEOTIDE SEQUENCE [LARGE SCALE GENOMIC DNA]</scope>
    <source>
        <strain evidence="16">IAEA</strain>
    </source>
</reference>
<feature type="transmembrane region" description="Helical" evidence="14">
    <location>
        <begin position="6"/>
        <end position="28"/>
    </location>
</feature>
<reference evidence="15" key="2">
    <citation type="submission" date="2020-05" db="UniProtKB">
        <authorList>
            <consortium name="EnsemblMetazoa"/>
        </authorList>
    </citation>
    <scope>IDENTIFICATION</scope>
    <source>
        <strain evidence="15">IAEA</strain>
    </source>
</reference>
<evidence type="ECO:0000256" key="11">
    <source>
        <dbReference type="ARBA" id="ARBA00023033"/>
    </source>
</evidence>
<dbReference type="GO" id="GO:0004497">
    <property type="term" value="F:monooxygenase activity"/>
    <property type="evidence" value="ECO:0007669"/>
    <property type="project" value="UniProtKB-KW"/>
</dbReference>
<keyword evidence="7" id="KW-0256">Endoplasmic reticulum</keyword>
<keyword evidence="6" id="KW-0479">Metal-binding</keyword>
<dbReference type="STRING" id="37001.A0A1A9WV56"/>
<dbReference type="GO" id="GO:0016705">
    <property type="term" value="F:oxidoreductase activity, acting on paired donors, with incorporation or reduction of molecular oxygen"/>
    <property type="evidence" value="ECO:0007669"/>
    <property type="project" value="InterPro"/>
</dbReference>
<evidence type="ECO:0008006" key="17">
    <source>
        <dbReference type="Google" id="ProtNLM"/>
    </source>
</evidence>
<evidence type="ECO:0000256" key="6">
    <source>
        <dbReference type="ARBA" id="ARBA00022723"/>
    </source>
</evidence>
<evidence type="ECO:0000256" key="9">
    <source>
        <dbReference type="ARBA" id="ARBA00023002"/>
    </source>
</evidence>
<dbReference type="GO" id="GO:0020037">
    <property type="term" value="F:heme binding"/>
    <property type="evidence" value="ECO:0007669"/>
    <property type="project" value="InterPro"/>
</dbReference>
<feature type="region of interest" description="Disordered" evidence="13">
    <location>
        <begin position="463"/>
        <end position="489"/>
    </location>
</feature>
<dbReference type="GO" id="GO:0046680">
    <property type="term" value="P:response to DDT"/>
    <property type="evidence" value="ECO:0007669"/>
    <property type="project" value="TreeGrafter"/>
</dbReference>
<dbReference type="PANTHER" id="PTHR24292:SF45">
    <property type="entry name" value="CYTOCHROME P450 6G1-RELATED"/>
    <property type="match status" value="1"/>
</dbReference>
<dbReference type="InterPro" id="IPR050476">
    <property type="entry name" value="Insect_CytP450_Detox"/>
</dbReference>
<dbReference type="Gene3D" id="1.10.630.10">
    <property type="entry name" value="Cytochrome P450"/>
    <property type="match status" value="1"/>
</dbReference>
<keyword evidence="8" id="KW-0492">Microsome</keyword>
<evidence type="ECO:0000256" key="13">
    <source>
        <dbReference type="SAM" id="MobiDB-lite"/>
    </source>
</evidence>
<dbReference type="GO" id="GO:0046701">
    <property type="term" value="P:insecticide catabolic process"/>
    <property type="evidence" value="ECO:0007669"/>
    <property type="project" value="TreeGrafter"/>
</dbReference>
<evidence type="ECO:0000313" key="15">
    <source>
        <dbReference type="EnsemblMetazoa" id="GBRI033631-PA"/>
    </source>
</evidence>
<evidence type="ECO:0000256" key="1">
    <source>
        <dbReference type="ARBA" id="ARBA00001971"/>
    </source>
</evidence>
<keyword evidence="5" id="KW-0349">Heme</keyword>
<evidence type="ECO:0000256" key="4">
    <source>
        <dbReference type="ARBA" id="ARBA00010617"/>
    </source>
</evidence>
<dbReference type="PANTHER" id="PTHR24292">
    <property type="entry name" value="CYTOCHROME P450"/>
    <property type="match status" value="1"/>
</dbReference>
<proteinExistence type="inferred from homology"/>
<evidence type="ECO:0000256" key="2">
    <source>
        <dbReference type="ARBA" id="ARBA00004524"/>
    </source>
</evidence>
<evidence type="ECO:0000256" key="14">
    <source>
        <dbReference type="SAM" id="Phobius"/>
    </source>
</evidence>
<dbReference type="SUPFAM" id="SSF48264">
    <property type="entry name" value="Cytochrome P450"/>
    <property type="match status" value="1"/>
</dbReference>
<keyword evidence="11" id="KW-0503">Monooxygenase</keyword>
<dbReference type="Gene3D" id="1.20.5.1180">
    <property type="entry name" value="Geminin coiled-coil domain"/>
    <property type="match status" value="1"/>
</dbReference>
<dbReference type="SUPFAM" id="SSF111469">
    <property type="entry name" value="Geminin coiled-coil domain"/>
    <property type="match status" value="1"/>
</dbReference>
<evidence type="ECO:0000256" key="3">
    <source>
        <dbReference type="ARBA" id="ARBA00004586"/>
    </source>
</evidence>
<comment type="similarity">
    <text evidence="4">Belongs to the cytochrome P450 family.</text>
</comment>
<keyword evidence="14" id="KW-1133">Transmembrane helix</keyword>
<feature type="compositionally biased region" description="Low complexity" evidence="13">
    <location>
        <begin position="478"/>
        <end position="489"/>
    </location>
</feature>
<organism evidence="15 16">
    <name type="scientific">Glossina brevipalpis</name>
    <dbReference type="NCBI Taxonomy" id="37001"/>
    <lineage>
        <taxon>Eukaryota</taxon>
        <taxon>Metazoa</taxon>
        <taxon>Ecdysozoa</taxon>
        <taxon>Arthropoda</taxon>
        <taxon>Hexapoda</taxon>
        <taxon>Insecta</taxon>
        <taxon>Pterygota</taxon>
        <taxon>Neoptera</taxon>
        <taxon>Endopterygota</taxon>
        <taxon>Diptera</taxon>
        <taxon>Brachycera</taxon>
        <taxon>Muscomorpha</taxon>
        <taxon>Hippoboscoidea</taxon>
        <taxon>Glossinidae</taxon>
        <taxon>Glossina</taxon>
    </lineage>
</organism>
<protein>
    <recommendedName>
        <fullName evidence="17">Cytochrome P450</fullName>
    </recommendedName>
</protein>
<evidence type="ECO:0000256" key="5">
    <source>
        <dbReference type="ARBA" id="ARBA00022617"/>
    </source>
</evidence>
<comment type="cofactor">
    <cofactor evidence="1">
        <name>heme</name>
        <dbReference type="ChEBI" id="CHEBI:30413"/>
    </cofactor>
</comment>
<evidence type="ECO:0000256" key="8">
    <source>
        <dbReference type="ARBA" id="ARBA00022848"/>
    </source>
</evidence>
<name>A0A1A9WV56_9MUSC</name>
<dbReference type="GO" id="GO:0005789">
    <property type="term" value="C:endoplasmic reticulum membrane"/>
    <property type="evidence" value="ECO:0007669"/>
    <property type="project" value="UniProtKB-SubCell"/>
</dbReference>